<dbReference type="AlphaFoldDB" id="A0A261TNX8"/>
<feature type="compositionally biased region" description="Polar residues" evidence="1">
    <location>
        <begin position="72"/>
        <end position="83"/>
    </location>
</feature>
<protein>
    <submittedName>
        <fullName evidence="3">Uncharacterized protein</fullName>
    </submittedName>
</protein>
<reference evidence="3 4" key="1">
    <citation type="submission" date="2017-05" db="EMBL/GenBank/DDBJ databases">
        <title>Complete and WGS of Bordetella genogroups.</title>
        <authorList>
            <person name="Spilker T."/>
            <person name="LiPuma J."/>
        </authorList>
    </citation>
    <scope>NUCLEOTIDE SEQUENCE [LARGE SCALE GENOMIC DNA]</scope>
    <source>
        <strain evidence="3 4">AU9919</strain>
    </source>
</reference>
<evidence type="ECO:0000256" key="2">
    <source>
        <dbReference type="SAM" id="Phobius"/>
    </source>
</evidence>
<evidence type="ECO:0000313" key="3">
    <source>
        <dbReference type="EMBL" id="OZI50991.1"/>
    </source>
</evidence>
<dbReference type="EMBL" id="NEVQ01000022">
    <property type="protein sequence ID" value="OZI50991.1"/>
    <property type="molecule type" value="Genomic_DNA"/>
</dbReference>
<sequence>MIDTISRFLRAVAFAVLALFGMAMALAFMISTAIAIGILYLVAKVRGKPFGVRAYWSQRTNGRPNAFRPGGQTASSSTRSASPFATPRGEVIDVEAREIH</sequence>
<keyword evidence="2" id="KW-0472">Membrane</keyword>
<keyword evidence="4" id="KW-1185">Reference proteome</keyword>
<name>A0A261TNX8_9BORD</name>
<feature type="region of interest" description="Disordered" evidence="1">
    <location>
        <begin position="61"/>
        <end position="89"/>
    </location>
</feature>
<proteinExistence type="predicted"/>
<dbReference type="Proteomes" id="UP000216885">
    <property type="component" value="Unassembled WGS sequence"/>
</dbReference>
<evidence type="ECO:0000313" key="4">
    <source>
        <dbReference type="Proteomes" id="UP000216885"/>
    </source>
</evidence>
<accession>A0A261TNX8</accession>
<evidence type="ECO:0000256" key="1">
    <source>
        <dbReference type="SAM" id="MobiDB-lite"/>
    </source>
</evidence>
<keyword evidence="2" id="KW-1133">Transmembrane helix</keyword>
<comment type="caution">
    <text evidence="3">The sequence shown here is derived from an EMBL/GenBank/DDBJ whole genome shotgun (WGS) entry which is preliminary data.</text>
</comment>
<organism evidence="3 4">
    <name type="scientific">Bordetella genomosp. 4</name>
    <dbReference type="NCBI Taxonomy" id="463044"/>
    <lineage>
        <taxon>Bacteria</taxon>
        <taxon>Pseudomonadati</taxon>
        <taxon>Pseudomonadota</taxon>
        <taxon>Betaproteobacteria</taxon>
        <taxon>Burkholderiales</taxon>
        <taxon>Alcaligenaceae</taxon>
        <taxon>Bordetella</taxon>
    </lineage>
</organism>
<feature type="transmembrane region" description="Helical" evidence="2">
    <location>
        <begin position="12"/>
        <end position="43"/>
    </location>
</feature>
<dbReference type="RefSeq" id="WP_094839283.1">
    <property type="nucleotide sequence ID" value="NZ_NEVQ01000022.1"/>
</dbReference>
<gene>
    <name evidence="3" type="ORF">CAL20_22335</name>
</gene>
<keyword evidence="2" id="KW-0812">Transmembrane</keyword>